<dbReference type="PANTHER" id="PTHR36193:SF23">
    <property type="entry name" value="PHISTB DOMAIN-CONTAINING RESA-LIKE PROTEIN 1"/>
    <property type="match status" value="1"/>
</dbReference>
<organism evidence="4 5">
    <name type="scientific">Plasmodium gaboni</name>
    <dbReference type="NCBI Taxonomy" id="647221"/>
    <lineage>
        <taxon>Eukaryota</taxon>
        <taxon>Sar</taxon>
        <taxon>Alveolata</taxon>
        <taxon>Apicomplexa</taxon>
        <taxon>Aconoidasida</taxon>
        <taxon>Haemosporida</taxon>
        <taxon>Plasmodiidae</taxon>
        <taxon>Plasmodium</taxon>
        <taxon>Plasmodium (Laverania)</taxon>
    </lineage>
</organism>
<evidence type="ECO:0000313" key="5">
    <source>
        <dbReference type="Proteomes" id="UP000831156"/>
    </source>
</evidence>
<dbReference type="InterPro" id="IPR044885">
    <property type="entry name" value="PRESA_N_sf"/>
</dbReference>
<dbReference type="PANTHER" id="PTHR36193">
    <property type="entry name" value="PHISTB DOMAIN-CONTAINING RESA-LIKE PROTEIN 1"/>
    <property type="match status" value="1"/>
</dbReference>
<accession>A0ABY1UJ48</accession>
<reference evidence="4" key="1">
    <citation type="submission" date="2016-09" db="EMBL/GenBank/DDBJ databases">
        <authorList>
            <consortium name="Pathogen Informatics"/>
            <person name="Sun Q."/>
            <person name="Inoue M."/>
        </authorList>
    </citation>
    <scope>NUCLEOTIDE SEQUENCE</scope>
</reference>
<feature type="region of interest" description="Disordered" evidence="1">
    <location>
        <begin position="369"/>
        <end position="452"/>
    </location>
</feature>
<dbReference type="Proteomes" id="UP000831156">
    <property type="component" value="Chromosome 6"/>
</dbReference>
<keyword evidence="2" id="KW-0472">Membrane</keyword>
<feature type="compositionally biased region" description="Basic residues" evidence="1">
    <location>
        <begin position="410"/>
        <end position="422"/>
    </location>
</feature>
<sequence length="510" mass="61156">MIYCNTCNSIFNIKLLSSNNLKFEDCYRDIYNCDKLKDKNDSKNILNWLLYKYFCANIIAIILIILIICSIDDYEKSVLLLRDTYGRNLSEGTFSSSEERLHVKRAPFCCFYLFYLMFSRRSPETNSVNSIYEGNNEEVVILDELRHVSDISRKKEIEKIFEKSYEMNACNVFTMCDEFFRDLCDDEMCKNYCLYPYDNKNTDKYMNREDLEIRKELDAFIKHGCSDTKLMYRIWCRVMKNEEDKYYLVKEELHNFYENLPKSKFVPLDISNRLFYSCNDIIFINGITNEPYIVDIFEIWFKNNETNIREYKILLDATKLSWRKLKEDVLNSCKEIMMNGVNNFMNTYVKLNETLRSEECIDCENNDVKVENSEEEEKKEDDKVVKMDNENVTETDNEKEVEEHNNKIKNERRRRIGKKYKDKVKNVDNKKLSSQKKKESVTINEDTKKQKQNDLNSTKFSDYCKKMNMDDSVNILCYYSPSINNYKKCLIEAPYIDEYKIDDEYEEKYK</sequence>
<dbReference type="InterPro" id="IPR019111">
    <property type="entry name" value="PRESA_N"/>
</dbReference>
<feature type="domain" description="Plasmodium RESA N-terminal" evidence="3">
    <location>
        <begin position="209"/>
        <end position="333"/>
    </location>
</feature>
<dbReference type="EMBL" id="LT969429">
    <property type="protein sequence ID" value="SOV12142.1"/>
    <property type="molecule type" value="Genomic_DNA"/>
</dbReference>
<proteinExistence type="predicted"/>
<feature type="transmembrane region" description="Helical" evidence="2">
    <location>
        <begin position="45"/>
        <end position="68"/>
    </location>
</feature>
<protein>
    <recommendedName>
        <fullName evidence="3">Plasmodium RESA N-terminal domain-containing protein</fullName>
    </recommendedName>
</protein>
<keyword evidence="5" id="KW-1185">Reference proteome</keyword>
<feature type="compositionally biased region" description="Basic and acidic residues" evidence="1">
    <location>
        <begin position="380"/>
        <end position="389"/>
    </location>
</feature>
<name>A0ABY1UJ48_9APIC</name>
<evidence type="ECO:0000259" key="3">
    <source>
        <dbReference type="Pfam" id="PF09687"/>
    </source>
</evidence>
<dbReference type="Gene3D" id="6.10.280.180">
    <property type="entry name" value="Plasmodium RESA, N-terminal helical domain"/>
    <property type="match status" value="1"/>
</dbReference>
<evidence type="ECO:0000256" key="1">
    <source>
        <dbReference type="SAM" id="MobiDB-lite"/>
    </source>
</evidence>
<gene>
    <name evidence="4" type="ORF">PGABG01_0600200</name>
</gene>
<keyword evidence="2" id="KW-0812">Transmembrane</keyword>
<evidence type="ECO:0000313" key="4">
    <source>
        <dbReference type="EMBL" id="SOV12142.1"/>
    </source>
</evidence>
<keyword evidence="2" id="KW-1133">Transmembrane helix</keyword>
<feature type="compositionally biased region" description="Basic and acidic residues" evidence="1">
    <location>
        <begin position="396"/>
        <end position="409"/>
    </location>
</feature>
<evidence type="ECO:0000256" key="2">
    <source>
        <dbReference type="SAM" id="Phobius"/>
    </source>
</evidence>
<dbReference type="Pfam" id="PF09687">
    <property type="entry name" value="PRESAN"/>
    <property type="match status" value="1"/>
</dbReference>
<feature type="compositionally biased region" description="Basic and acidic residues" evidence="1">
    <location>
        <begin position="423"/>
        <end position="452"/>
    </location>
</feature>